<gene>
    <name evidence="1" type="ORF">CORC01_14253</name>
</gene>
<evidence type="ECO:0000313" key="1">
    <source>
        <dbReference type="EMBL" id="OHE90456.1"/>
    </source>
</evidence>
<comment type="caution">
    <text evidence="1">The sequence shown here is derived from an EMBL/GenBank/DDBJ whole genome shotgun (WGS) entry which is preliminary data.</text>
</comment>
<evidence type="ECO:0000313" key="2">
    <source>
        <dbReference type="Proteomes" id="UP000176998"/>
    </source>
</evidence>
<name>A0A1G4AMY2_9PEZI</name>
<dbReference type="AlphaFoldDB" id="A0A1G4AMY2"/>
<sequence>LSPRHLPWPWKAWPSSQFRTTHTSPSSACLVPCPPAEGLSLVTVLPLHLGATSPTCALTQSYHRQSTRFVLVVMFCPPGHVYDMQVIPPGWEGADDWYLAFIALPRGPHVADSLPSTNLTILICFLRDISPRAHLVAVAEGPGPRV</sequence>
<reference evidence="1 2" key="1">
    <citation type="submission" date="2016-09" db="EMBL/GenBank/DDBJ databases">
        <authorList>
            <person name="Capua I."/>
            <person name="De Benedictis P."/>
            <person name="Joannis T."/>
            <person name="Lombin L.H."/>
            <person name="Cattoli G."/>
        </authorList>
    </citation>
    <scope>NUCLEOTIDE SEQUENCE [LARGE SCALE GENOMIC DNA]</scope>
    <source>
        <strain evidence="1 2">IMI 309357</strain>
    </source>
</reference>
<organism evidence="1 2">
    <name type="scientific">Colletotrichum orchidophilum</name>
    <dbReference type="NCBI Taxonomy" id="1209926"/>
    <lineage>
        <taxon>Eukaryota</taxon>
        <taxon>Fungi</taxon>
        <taxon>Dikarya</taxon>
        <taxon>Ascomycota</taxon>
        <taxon>Pezizomycotina</taxon>
        <taxon>Sordariomycetes</taxon>
        <taxon>Hypocreomycetidae</taxon>
        <taxon>Glomerellales</taxon>
        <taxon>Glomerellaceae</taxon>
        <taxon>Colletotrichum</taxon>
    </lineage>
</organism>
<feature type="non-terminal residue" evidence="1">
    <location>
        <position position="1"/>
    </location>
</feature>
<dbReference type="Proteomes" id="UP000176998">
    <property type="component" value="Unassembled WGS sequence"/>
</dbReference>
<proteinExistence type="predicted"/>
<accession>A0A1G4AMY2</accession>
<dbReference type="GeneID" id="34567374"/>
<protein>
    <submittedName>
        <fullName evidence="1">Uncharacterized protein</fullName>
    </submittedName>
</protein>
<dbReference type="EMBL" id="MJBS01000258">
    <property type="protein sequence ID" value="OHE90456.1"/>
    <property type="molecule type" value="Genomic_DNA"/>
</dbReference>
<keyword evidence="2" id="KW-1185">Reference proteome</keyword>
<dbReference type="RefSeq" id="XP_022467633.1">
    <property type="nucleotide sequence ID" value="XM_022625864.1"/>
</dbReference>
<dbReference type="OrthoDB" id="10413853at2759"/>